<dbReference type="InterPro" id="IPR036691">
    <property type="entry name" value="Endo/exonu/phosph_ase_sf"/>
</dbReference>
<evidence type="ECO:0008006" key="3">
    <source>
        <dbReference type="Google" id="ProtNLM"/>
    </source>
</evidence>
<dbReference type="Proteomes" id="UP000228859">
    <property type="component" value="Unassembled WGS sequence"/>
</dbReference>
<accession>A0A2D3WI14</accession>
<comment type="caution">
    <text evidence="1">The sequence shown here is derived from an EMBL/GenBank/DDBJ whole genome shotgun (WGS) entry which is preliminary data.</text>
</comment>
<dbReference type="EMBL" id="DLUI01000069">
    <property type="protein sequence ID" value="DAB38700.1"/>
    <property type="molecule type" value="Genomic_DNA"/>
</dbReference>
<gene>
    <name evidence="1" type="ORF">CFH83_04755</name>
</gene>
<dbReference type="SUPFAM" id="SSF56219">
    <property type="entry name" value="DNase I-like"/>
    <property type="match status" value="1"/>
</dbReference>
<dbReference type="AlphaFoldDB" id="A0A2D3WI14"/>
<sequence>MIISPSLADGKGIEYVRGSFNRYDPDYLFYKGKVYRWQQSRKYPKHHLGEGYSDHLPIYALFRL</sequence>
<evidence type="ECO:0000313" key="1">
    <source>
        <dbReference type="EMBL" id="DAB38700.1"/>
    </source>
</evidence>
<proteinExistence type="predicted"/>
<protein>
    <recommendedName>
        <fullName evidence="3">Endonuclease/exonuclease/phosphatase</fullName>
    </recommendedName>
</protein>
<name>A0A2D3WI14_9BACT</name>
<evidence type="ECO:0000313" key="2">
    <source>
        <dbReference type="Proteomes" id="UP000228859"/>
    </source>
</evidence>
<reference evidence="1 2" key="1">
    <citation type="journal article" date="2017" name="Front. Microbiol.">
        <title>Comparative Genomic Analysis of the Class Epsilonproteobacteria and Proposed Reclassification to Epsilonbacteraeota (phyl. nov.).</title>
        <authorList>
            <person name="Waite D.W."/>
            <person name="Vanwonterghem I."/>
            <person name="Rinke C."/>
            <person name="Parks D.H."/>
            <person name="Zhang Y."/>
            <person name="Takai K."/>
            <person name="Sievert S.M."/>
            <person name="Simon J."/>
            <person name="Campbell B.J."/>
            <person name="Hanson T.E."/>
            <person name="Woyke T."/>
            <person name="Klotz M.G."/>
            <person name="Hugenholtz P."/>
        </authorList>
    </citation>
    <scope>NUCLEOTIDE SEQUENCE [LARGE SCALE GENOMIC DNA]</scope>
    <source>
        <strain evidence="1">UBA12443</strain>
    </source>
</reference>
<organism evidence="1 2">
    <name type="scientific">Sulfuricurvum kujiense</name>
    <dbReference type="NCBI Taxonomy" id="148813"/>
    <lineage>
        <taxon>Bacteria</taxon>
        <taxon>Pseudomonadati</taxon>
        <taxon>Campylobacterota</taxon>
        <taxon>Epsilonproteobacteria</taxon>
        <taxon>Campylobacterales</taxon>
        <taxon>Sulfurimonadaceae</taxon>
        <taxon>Sulfuricurvum</taxon>
    </lineage>
</organism>